<dbReference type="EMBL" id="JAPEVB010000005">
    <property type="protein sequence ID" value="KAJ4387133.1"/>
    <property type="molecule type" value="Genomic_DNA"/>
</dbReference>
<gene>
    <name evidence="1" type="ORF">N0V93_007722</name>
</gene>
<comment type="caution">
    <text evidence="1">The sequence shown here is derived from an EMBL/GenBank/DDBJ whole genome shotgun (WGS) entry which is preliminary data.</text>
</comment>
<dbReference type="Proteomes" id="UP001140453">
    <property type="component" value="Unassembled WGS sequence"/>
</dbReference>
<evidence type="ECO:0000313" key="2">
    <source>
        <dbReference type="Proteomes" id="UP001140453"/>
    </source>
</evidence>
<keyword evidence="2" id="KW-1185">Reference proteome</keyword>
<protein>
    <submittedName>
        <fullName evidence="1">Uncharacterized protein</fullName>
    </submittedName>
</protein>
<evidence type="ECO:0000313" key="1">
    <source>
        <dbReference type="EMBL" id="KAJ4387133.1"/>
    </source>
</evidence>
<proteinExistence type="predicted"/>
<sequence length="249" mass="27303">MTPSPLILSPALPSELLAYIIQYESHPTTLLMCCSRAEFVSDLVSDVQKSRPHPVENKGSPSLAASTLLSSPLYQVAIARHIRVVFIPTVSHLRAYLSVFSPADSKIPPPPNDFPSTDERLPLLLVYGFLGLHRDTSEWSAQGISATAAGFVEAARKNRFKAVVVDPPLGSDMGEDEAVGERASSTAECVMFEEEMPVLSASVVRVGVDFEDAAWTGRRVSVDRVLGRWFQYQQGAWSRVSKDDKEIMP</sequence>
<organism evidence="1 2">
    <name type="scientific">Gnomoniopsis smithogilvyi</name>
    <dbReference type="NCBI Taxonomy" id="1191159"/>
    <lineage>
        <taxon>Eukaryota</taxon>
        <taxon>Fungi</taxon>
        <taxon>Dikarya</taxon>
        <taxon>Ascomycota</taxon>
        <taxon>Pezizomycotina</taxon>
        <taxon>Sordariomycetes</taxon>
        <taxon>Sordariomycetidae</taxon>
        <taxon>Diaporthales</taxon>
        <taxon>Gnomoniaceae</taxon>
        <taxon>Gnomoniopsis</taxon>
    </lineage>
</organism>
<reference evidence="1" key="1">
    <citation type="submission" date="2022-10" db="EMBL/GenBank/DDBJ databases">
        <title>Tapping the CABI collections for fungal endophytes: first genome assemblies for Collariella, Neodidymelliopsis, Ascochyta clinopodiicola, Didymella pomorum, Didymosphaeria variabile, Neocosmospora piperis and Neocucurbitaria cava.</title>
        <authorList>
            <person name="Hill R."/>
        </authorList>
    </citation>
    <scope>NUCLEOTIDE SEQUENCE</scope>
    <source>
        <strain evidence="1">IMI 355082</strain>
    </source>
</reference>
<dbReference type="OrthoDB" id="5391496at2759"/>
<accession>A0A9W8YLM8</accession>
<dbReference type="AlphaFoldDB" id="A0A9W8YLM8"/>
<name>A0A9W8YLM8_9PEZI</name>